<name>A0A2H0RET7_9BACT</name>
<dbReference type="AlphaFoldDB" id="A0A2H0RET7"/>
<proteinExistence type="predicted"/>
<dbReference type="EMBL" id="PCYI01000027">
    <property type="protein sequence ID" value="PIR44534.1"/>
    <property type="molecule type" value="Genomic_DNA"/>
</dbReference>
<sequence>MSEFTEKQKETAGDKPFPENRKLMMVEHLIAFQDTPEGLARYPRGLDFTVYGEEEITLFEKLQDGTITIPEIKAYREKYLGEDMRPLPGVRREFACLADDLKNRGMVAAARRELYEMDVSNEEPHELSV</sequence>
<dbReference type="Proteomes" id="UP000228767">
    <property type="component" value="Unassembled WGS sequence"/>
</dbReference>
<organism evidence="1 2">
    <name type="scientific">Candidatus Vogelbacteria bacterium CG10_big_fil_rev_8_21_14_0_10_51_16</name>
    <dbReference type="NCBI Taxonomy" id="1975045"/>
    <lineage>
        <taxon>Bacteria</taxon>
        <taxon>Candidatus Vogeliibacteriota</taxon>
    </lineage>
</organism>
<evidence type="ECO:0000313" key="1">
    <source>
        <dbReference type="EMBL" id="PIR44534.1"/>
    </source>
</evidence>
<comment type="caution">
    <text evidence="1">The sequence shown here is derived from an EMBL/GenBank/DDBJ whole genome shotgun (WGS) entry which is preliminary data.</text>
</comment>
<evidence type="ECO:0000313" key="2">
    <source>
        <dbReference type="Proteomes" id="UP000228767"/>
    </source>
</evidence>
<reference evidence="1 2" key="1">
    <citation type="submission" date="2017-09" db="EMBL/GenBank/DDBJ databases">
        <title>Depth-based differentiation of microbial function through sediment-hosted aquifers and enrichment of novel symbionts in the deep terrestrial subsurface.</title>
        <authorList>
            <person name="Probst A.J."/>
            <person name="Ladd B."/>
            <person name="Jarett J.K."/>
            <person name="Geller-Mcgrath D.E."/>
            <person name="Sieber C.M."/>
            <person name="Emerson J.B."/>
            <person name="Anantharaman K."/>
            <person name="Thomas B.C."/>
            <person name="Malmstrom R."/>
            <person name="Stieglmeier M."/>
            <person name="Klingl A."/>
            <person name="Woyke T."/>
            <person name="Ryan C.M."/>
            <person name="Banfield J.F."/>
        </authorList>
    </citation>
    <scope>NUCLEOTIDE SEQUENCE [LARGE SCALE GENOMIC DNA]</scope>
    <source>
        <strain evidence="1">CG10_big_fil_rev_8_21_14_0_10_51_16</strain>
    </source>
</reference>
<gene>
    <name evidence="1" type="ORF">COV10_04160</name>
</gene>
<accession>A0A2H0RET7</accession>
<protein>
    <submittedName>
        <fullName evidence="1">Uncharacterized protein</fullName>
    </submittedName>
</protein>